<dbReference type="OrthoDB" id="6516289at2759"/>
<protein>
    <recommendedName>
        <fullName evidence="4">Endonuclease/exonuclease/phosphatase domain-containing protein</fullName>
    </recommendedName>
</protein>
<dbReference type="SUPFAM" id="SSF56219">
    <property type="entry name" value="DNase I-like"/>
    <property type="match status" value="1"/>
</dbReference>
<dbReference type="EnsemblMetazoa" id="SSS_312s_mrna">
    <property type="protein sequence ID" value="KAF7496044.1"/>
    <property type="gene ID" value="SSS_312"/>
</dbReference>
<evidence type="ECO:0000313" key="1">
    <source>
        <dbReference type="EMBL" id="KAF7496044.1"/>
    </source>
</evidence>
<evidence type="ECO:0000313" key="3">
    <source>
        <dbReference type="Proteomes" id="UP000070412"/>
    </source>
</evidence>
<evidence type="ECO:0000313" key="2">
    <source>
        <dbReference type="EnsemblMetazoa" id="KAF7496044.1"/>
    </source>
</evidence>
<sequence>MKNRNPRLMDVVLRVAPEVFQIISQQLKNNIYIDFQSCRVEYKSSSNNVNDAINITIELSNVRIHRSAKAAATKKVQIITVKAIISGLHKLQNHNVYKNDTNHAPNTEHCPIYLSHIKRLRIHQQNLRKSSTATQDLLSNLEHSNTDLILIQEPHTNSNNKIMGFPSSSSMYQANSEIIPKTAITVNVSTVYIEPNSISSIHENLVRKLFKTYENVPLIDPEILMLGIQCGITGSQTNTVRPTCLTINGSSIIDLTLTNHKATPFIRNWNSNPIGNQYLTMH</sequence>
<organism evidence="1">
    <name type="scientific">Sarcoptes scabiei</name>
    <name type="common">Itch mite</name>
    <name type="synonym">Acarus scabiei</name>
    <dbReference type="NCBI Taxonomy" id="52283"/>
    <lineage>
        <taxon>Eukaryota</taxon>
        <taxon>Metazoa</taxon>
        <taxon>Ecdysozoa</taxon>
        <taxon>Arthropoda</taxon>
        <taxon>Chelicerata</taxon>
        <taxon>Arachnida</taxon>
        <taxon>Acari</taxon>
        <taxon>Acariformes</taxon>
        <taxon>Sarcoptiformes</taxon>
        <taxon>Astigmata</taxon>
        <taxon>Psoroptidia</taxon>
        <taxon>Sarcoptoidea</taxon>
        <taxon>Sarcoptidae</taxon>
        <taxon>Sarcoptinae</taxon>
        <taxon>Sarcoptes</taxon>
    </lineage>
</organism>
<dbReference type="Proteomes" id="UP000070412">
    <property type="component" value="Unassembled WGS sequence"/>
</dbReference>
<keyword evidence="3" id="KW-1185">Reference proteome</keyword>
<gene>
    <name evidence="1" type="ORF">SSS_312</name>
</gene>
<dbReference type="AlphaFoldDB" id="A0A834RF13"/>
<name>A0A834RF13_SARSC</name>
<accession>A0A834RF13</accession>
<reference evidence="3" key="1">
    <citation type="journal article" date="2020" name="PLoS Negl. Trop. Dis.">
        <title>High-quality nuclear genome for Sarcoptes scabiei-A critical resource for a neglected parasite.</title>
        <authorList>
            <person name="Korhonen P.K."/>
            <person name="Gasser R.B."/>
            <person name="Ma G."/>
            <person name="Wang T."/>
            <person name="Stroehlein A.J."/>
            <person name="Young N.D."/>
            <person name="Ang C.S."/>
            <person name="Fernando D.D."/>
            <person name="Lu H.C."/>
            <person name="Taylor S."/>
            <person name="Reynolds S.L."/>
            <person name="Mofiz E."/>
            <person name="Najaraj S.H."/>
            <person name="Gowda H."/>
            <person name="Madugundu A."/>
            <person name="Renuse S."/>
            <person name="Holt D."/>
            <person name="Pandey A."/>
            <person name="Papenfuss A.T."/>
            <person name="Fischer K."/>
        </authorList>
    </citation>
    <scope>NUCLEOTIDE SEQUENCE [LARGE SCALE GENOMIC DNA]</scope>
</reference>
<dbReference type="Gene3D" id="3.60.10.10">
    <property type="entry name" value="Endonuclease/exonuclease/phosphatase"/>
    <property type="match status" value="1"/>
</dbReference>
<dbReference type="InterPro" id="IPR036691">
    <property type="entry name" value="Endo/exonu/phosph_ase_sf"/>
</dbReference>
<proteinExistence type="predicted"/>
<evidence type="ECO:0008006" key="4">
    <source>
        <dbReference type="Google" id="ProtNLM"/>
    </source>
</evidence>
<dbReference type="EMBL" id="WVUK01000042">
    <property type="protein sequence ID" value="KAF7496044.1"/>
    <property type="molecule type" value="Genomic_DNA"/>
</dbReference>
<reference evidence="2" key="3">
    <citation type="submission" date="2022-06" db="UniProtKB">
        <authorList>
            <consortium name="EnsemblMetazoa"/>
        </authorList>
    </citation>
    <scope>IDENTIFICATION</scope>
</reference>
<reference evidence="1" key="2">
    <citation type="submission" date="2020-01" db="EMBL/GenBank/DDBJ databases">
        <authorList>
            <person name="Korhonen P.K.K."/>
            <person name="Guangxu M.G."/>
            <person name="Wang T.W."/>
            <person name="Stroehlein A.J.S."/>
            <person name="Young N.D."/>
            <person name="Ang C.-S.A."/>
            <person name="Fernando D.W.F."/>
            <person name="Lu H.L."/>
            <person name="Taylor S.T."/>
            <person name="Ehtesham M.E.M."/>
            <person name="Najaraj S.H.N."/>
            <person name="Harsha G.H.G."/>
            <person name="Madugundu A.M."/>
            <person name="Renuse S.R."/>
            <person name="Holt D.H."/>
            <person name="Pandey A.P."/>
            <person name="Papenfuss A.P."/>
            <person name="Gasser R.B.G."/>
            <person name="Fischer K.F."/>
        </authorList>
    </citation>
    <scope>NUCLEOTIDE SEQUENCE</scope>
    <source>
        <strain evidence="1">SSS_KF_BRIS2020</strain>
    </source>
</reference>